<dbReference type="PROSITE" id="PS52004">
    <property type="entry name" value="KS3_2"/>
    <property type="match status" value="1"/>
</dbReference>
<evidence type="ECO:0000256" key="3">
    <source>
        <dbReference type="ARBA" id="ARBA00022679"/>
    </source>
</evidence>
<dbReference type="Gene3D" id="3.40.50.1820">
    <property type="entry name" value="alpha/beta hydrolase"/>
    <property type="match status" value="1"/>
</dbReference>
<dbReference type="NCBIfam" id="TIGR04532">
    <property type="entry name" value="PT_fungal_PKS"/>
    <property type="match status" value="1"/>
</dbReference>
<dbReference type="Proteomes" id="UP000054516">
    <property type="component" value="Unassembled WGS sequence"/>
</dbReference>
<dbReference type="InterPro" id="IPR030918">
    <property type="entry name" value="PT_fungal_PKS"/>
</dbReference>
<dbReference type="OrthoDB" id="329835at2759"/>
<feature type="active site" description="Proton donor; for dehydratase activity" evidence="4">
    <location>
        <position position="1516"/>
    </location>
</feature>
<dbReference type="GO" id="GO:0006633">
    <property type="term" value="P:fatty acid biosynthetic process"/>
    <property type="evidence" value="ECO:0007669"/>
    <property type="project" value="InterPro"/>
</dbReference>
<keyword evidence="2" id="KW-0597">Phosphoprotein</keyword>
<name>A0A1S7UNU3_ROSNE</name>
<evidence type="ECO:0000313" key="9">
    <source>
        <dbReference type="Proteomes" id="UP000054516"/>
    </source>
</evidence>
<dbReference type="InterPro" id="IPR049900">
    <property type="entry name" value="PKS_mFAS_DH"/>
</dbReference>
<dbReference type="InterPro" id="IPR006162">
    <property type="entry name" value="Ppantetheine_attach_site"/>
</dbReference>
<dbReference type="InterPro" id="IPR014030">
    <property type="entry name" value="Ketoacyl_synth_N"/>
</dbReference>
<dbReference type="SUPFAM" id="SSF47336">
    <property type="entry name" value="ACP-like"/>
    <property type="match status" value="1"/>
</dbReference>
<dbReference type="PANTHER" id="PTHR43775">
    <property type="entry name" value="FATTY ACID SYNTHASE"/>
    <property type="match status" value="1"/>
</dbReference>
<evidence type="ECO:0000259" key="5">
    <source>
        <dbReference type="PROSITE" id="PS50075"/>
    </source>
</evidence>
<dbReference type="PROSITE" id="PS50075">
    <property type="entry name" value="CARRIER"/>
    <property type="match status" value="1"/>
</dbReference>
<feature type="active site" description="Proton acceptor; for dehydratase activity" evidence="4">
    <location>
        <position position="1317"/>
    </location>
</feature>
<organism evidence="8">
    <name type="scientific">Rosellinia necatrix</name>
    <name type="common">White root-rot fungus</name>
    <dbReference type="NCBI Taxonomy" id="77044"/>
    <lineage>
        <taxon>Eukaryota</taxon>
        <taxon>Fungi</taxon>
        <taxon>Dikarya</taxon>
        <taxon>Ascomycota</taxon>
        <taxon>Pezizomycotina</taxon>
        <taxon>Sordariomycetes</taxon>
        <taxon>Xylariomycetidae</taxon>
        <taxon>Xylariales</taxon>
        <taxon>Xylariaceae</taxon>
        <taxon>Rosellinia</taxon>
    </lineage>
</organism>
<dbReference type="OMA" id="DTGNCKT"/>
<feature type="domain" description="Ketosynthase family 3 (KS3)" evidence="6">
    <location>
        <begin position="366"/>
        <end position="793"/>
    </location>
</feature>
<dbReference type="GO" id="GO:0004315">
    <property type="term" value="F:3-oxoacyl-[acyl-carrier-protein] synthase activity"/>
    <property type="evidence" value="ECO:0007669"/>
    <property type="project" value="InterPro"/>
</dbReference>
<dbReference type="GO" id="GO:0044550">
    <property type="term" value="P:secondary metabolite biosynthetic process"/>
    <property type="evidence" value="ECO:0007669"/>
    <property type="project" value="TreeGrafter"/>
</dbReference>
<sequence>MSAAARRVLLFGDQTDNVTGSVSDLYISSKQSGLLAKFLRDASDICQSEFGNLQPCLQKDTPPFESLLEMAENHAKTDGSPVLTSCVLSYFVRLGKLISLAEHDPTILSGPRILIGLCISLFPAALAAAARSASELARITLEGFPTYFNCVVVGYSRSRQIEQKHGTWSYMVCTRTGIDLQSLLDRFHDDHGTPEHKRAWVGVFGHGWVTVSGPPSTLESLIADCSGRPDELSFQPLPVATAAHAPHIASLDFDSIAKPSYIWDVLLQKEAWVASTEDYNLSSVTTLKELARRIVPAIVNAPMMVKDTFVTVAHHLKRASVAADVIVLGPSAQIPSLFKTLQNEGVFILRAPNPKYQPSVTVRSGSGAIAIVGMSTRQPKANDLERFWNLLTRGRTTHEEIPEDRFHLADFYDVTATRDNTMMNIDGCFLSDPGAFDARLFNMSPREALQVDPAHRLLLMISLEALEKAGYNPNASLPSHSGRTAVYFGQSADSWSGIIAGQSIDVFTAPGILRAFSPGRVSRYFGFGGGSYSIDSACSSSATAIQLACSELLNRDYDMALAGGAQIAANPFEFSALGKSGFLAPSGGCKAFRADADGYCRGEAVGVLVLKRLEDALADNDNIDALITGWGRNYSAGASSMTHPDPEAQEKLIRQVLRRANTNPGDIGYVELHGTGTTVGDLAEMTSITRVFSKYFKPSSPIHVGSVKANVGHSESAAGVSSVIKAALMLEKGVIPPQAMITPETQLHPGFADLDMTSVSIDSQPSILRSEKAKILVNSFDAAGGNTCLLVERAPRPTESITKPDPRCSHVVTVSAHGSKALLDNKKRLLDYVINHPEIELSHVAYSTTARRIHHPMKSGYTAASTFELIRKLSKDIQHPIPNDKPVSIKPKVVFLFSGQGASFSGIAQELYDTNPGFRSSLDALQLLCMDLCPDMGGTIIDISTGQGYGTPIVSIEGKHLAMVSIQLALTELWKSWGVEPDLVLGHSIGEYAALSAAGVLSAADTLWLVAQRAKLFEETYENGIYGMLQVSATEEKVRSLLHNNGLEGTCNIACFNGPSSHVVGGLNSDLHRLEHFAQAEGIIIHFLNMPHAVHTESIEQIHRRLEDIAGKVPFFAPMIPVCSAVEGAVITEDGTFNAEYIARHAREPVKFSAALVSARSFLAKDHTSPLWVEIGSGSACLNMARQTMNIPTSRILPSMDKRDSNWEVIASSLEKAYVAGLPIDWPEFHRPFKQSLRLLELPTYAFDTQTFWRPYTSTPTLTAGTGMSGKEQNQQTFISTASIQNMQNCKFSGSKLEMTFISSLADSRLRAAIKGHSIQGISICPASVYIDMAFTVAARVREVAGLPKNKYLGTLKCFHLEDPFVLHEDSETQFFKIRVVAEKGDNWESKIFFQSDAGDGRIVDHGSCQVLSNVNIIHSGWESVQAIEQARMRSSMMTSLKNVPGVQIDHLHYKLLYKLYGNVVKYSTRYQGITEAFIQETPNSLEMLEAVAKVKLIGTPIGERNHFTMSPYHSDSLVHIGGFLVNIALFQNGDMDTIYFSSGIDRITLFDELSENTTYHSYAQIINSLNGKLMVDIYIFNEDQIVGIVKGLTFHKVRRDVLRTFLHETEIDKANLTGKISARRFEMTGHRATLPEIPLQLASKTVNMADAFISTLVSETGVNQDDITDDTELAEIGVDSLMGLAIARKMQVNTGKSFPVSIIPQLRTIRDVRERLGPSDEANWNVGQSKYSYQIIGIENLASKYTSNAILLQGSTNSPNTPLFLIAGSSGSASIYAHLPDLESGTPVWVLESPFLDNPDKMKYAPEELAPIYLASVKVAQPMGPYLLGGYSAGAVHAYEIARLLLNSGEEVEKLILIDMKAHRPGKTWDEAPRMEDVELLGAALRGSSTNDANMFADTPNGRLAKRMMFANLQCVYKWKPIPMDAHRRPTNGTVMIWARWGICQDPTQEGTDIERSTNPMAAGSRDYKSWFYGNRHTYDANGWDDLVGDLETCTVDGNHWTILYEPHATELCKLIDLAIIG</sequence>
<dbReference type="InterPro" id="IPR009081">
    <property type="entry name" value="PP-bd_ACP"/>
</dbReference>
<dbReference type="SUPFAM" id="SSF53901">
    <property type="entry name" value="Thiolase-like"/>
    <property type="match status" value="1"/>
</dbReference>
<dbReference type="InterPro" id="IPR036736">
    <property type="entry name" value="ACP-like_sf"/>
</dbReference>
<dbReference type="SMART" id="SM00825">
    <property type="entry name" value="PKS_KS"/>
    <property type="match status" value="1"/>
</dbReference>
<dbReference type="InterPro" id="IPR016036">
    <property type="entry name" value="Malonyl_transacylase_ACP-bd"/>
</dbReference>
<dbReference type="PROSITE" id="PS00012">
    <property type="entry name" value="PHOSPHOPANTETHEINE"/>
    <property type="match status" value="1"/>
</dbReference>
<dbReference type="SUPFAM" id="SSF55048">
    <property type="entry name" value="Probable ACP-binding domain of malonyl-CoA ACP transacylase"/>
    <property type="match status" value="1"/>
</dbReference>
<evidence type="ECO:0000259" key="6">
    <source>
        <dbReference type="PROSITE" id="PS52004"/>
    </source>
</evidence>
<dbReference type="InterPro" id="IPR014043">
    <property type="entry name" value="Acyl_transferase_dom"/>
</dbReference>
<dbReference type="STRING" id="77044.A0A1S7UNU3"/>
<dbReference type="InterPro" id="IPR020841">
    <property type="entry name" value="PKS_Beta-ketoAc_synthase_dom"/>
</dbReference>
<dbReference type="InterPro" id="IPR050091">
    <property type="entry name" value="PKS_NRPS_Biosynth_Enz"/>
</dbReference>
<dbReference type="Pfam" id="PF00975">
    <property type="entry name" value="Thioesterase"/>
    <property type="match status" value="1"/>
</dbReference>
<feature type="domain" description="PKS/mFAS DH" evidence="7">
    <location>
        <begin position="1276"/>
        <end position="1604"/>
    </location>
</feature>
<dbReference type="InterPro" id="IPR016039">
    <property type="entry name" value="Thiolase-like"/>
</dbReference>
<dbReference type="SUPFAM" id="SSF52151">
    <property type="entry name" value="FabD/lysophospholipase-like"/>
    <property type="match status" value="1"/>
</dbReference>
<feature type="region of interest" description="N-terminal hotdog fold" evidence="4">
    <location>
        <begin position="1276"/>
        <end position="1431"/>
    </location>
</feature>
<dbReference type="InterPro" id="IPR018201">
    <property type="entry name" value="Ketoacyl_synth_AS"/>
</dbReference>
<gene>
    <name evidence="8" type="ORF">SAMD00023353_2200470</name>
</gene>
<evidence type="ECO:0000313" key="8">
    <source>
        <dbReference type="EMBL" id="GAP85116.2"/>
    </source>
</evidence>
<dbReference type="PANTHER" id="PTHR43775:SF37">
    <property type="entry name" value="SI:DKEY-61P9.11"/>
    <property type="match status" value="1"/>
</dbReference>
<dbReference type="Gene3D" id="3.30.70.3290">
    <property type="match status" value="1"/>
</dbReference>
<dbReference type="EMBL" id="DF977467">
    <property type="protein sequence ID" value="GAP85116.2"/>
    <property type="molecule type" value="Genomic_DNA"/>
</dbReference>
<dbReference type="InterPro" id="IPR014031">
    <property type="entry name" value="Ketoacyl_synth_C"/>
</dbReference>
<dbReference type="Pfam" id="PF16073">
    <property type="entry name" value="SAT"/>
    <property type="match status" value="1"/>
</dbReference>
<dbReference type="InterPro" id="IPR016035">
    <property type="entry name" value="Acyl_Trfase/lysoPLipase"/>
</dbReference>
<feature type="domain" description="Carrier" evidence="5">
    <location>
        <begin position="1644"/>
        <end position="1721"/>
    </location>
</feature>
<dbReference type="Pfam" id="PF00550">
    <property type="entry name" value="PP-binding"/>
    <property type="match status" value="1"/>
</dbReference>
<keyword evidence="1" id="KW-0596">Phosphopantetheine</keyword>
<feature type="region of interest" description="C-terminal hotdog fold" evidence="4">
    <location>
        <begin position="1449"/>
        <end position="1604"/>
    </location>
</feature>
<dbReference type="Pfam" id="PF22621">
    <property type="entry name" value="CurL-like_PKS_C"/>
    <property type="match status" value="1"/>
</dbReference>
<reference evidence="8" key="1">
    <citation type="submission" date="2016-03" db="EMBL/GenBank/DDBJ databases">
        <title>Draft genome sequence of Rosellinia necatrix.</title>
        <authorList>
            <person name="Kanematsu S."/>
        </authorList>
    </citation>
    <scope>NUCLEOTIDE SEQUENCE [LARGE SCALE GENOMIC DNA]</scope>
    <source>
        <strain evidence="8">W97</strain>
    </source>
</reference>
<dbReference type="Pfam" id="PF00109">
    <property type="entry name" value="ketoacyl-synt"/>
    <property type="match status" value="1"/>
</dbReference>
<dbReference type="GO" id="GO:0004312">
    <property type="term" value="F:fatty acid synthase activity"/>
    <property type="evidence" value="ECO:0007669"/>
    <property type="project" value="TreeGrafter"/>
</dbReference>
<keyword evidence="3" id="KW-0808">Transferase</keyword>
<proteinExistence type="predicted"/>
<dbReference type="Gene3D" id="3.10.129.110">
    <property type="entry name" value="Polyketide synthase dehydratase"/>
    <property type="match status" value="1"/>
</dbReference>
<dbReference type="Gene3D" id="3.40.366.10">
    <property type="entry name" value="Malonyl-Coenzyme A Acyl Carrier Protein, domain 2"/>
    <property type="match status" value="1"/>
</dbReference>
<dbReference type="InterPro" id="IPR001031">
    <property type="entry name" value="Thioesterase"/>
</dbReference>
<dbReference type="InterPro" id="IPR001227">
    <property type="entry name" value="Ac_transferase_dom_sf"/>
</dbReference>
<dbReference type="CDD" id="cd00833">
    <property type="entry name" value="PKS"/>
    <property type="match status" value="1"/>
</dbReference>
<dbReference type="PROSITE" id="PS52019">
    <property type="entry name" value="PKS_MFAS_DH"/>
    <property type="match status" value="1"/>
</dbReference>
<dbReference type="SUPFAM" id="SSF53474">
    <property type="entry name" value="alpha/beta-Hydrolases"/>
    <property type="match status" value="1"/>
</dbReference>
<evidence type="ECO:0000259" key="7">
    <source>
        <dbReference type="PROSITE" id="PS52019"/>
    </source>
</evidence>
<keyword evidence="9" id="KW-1185">Reference proteome</keyword>
<protein>
    <submittedName>
        <fullName evidence="8">Putative polyketide synthase</fullName>
    </submittedName>
</protein>
<accession>A0A1S7UNU3</accession>
<dbReference type="InterPro" id="IPR032088">
    <property type="entry name" value="SAT"/>
</dbReference>
<dbReference type="PROSITE" id="PS00606">
    <property type="entry name" value="KS3_1"/>
    <property type="match status" value="1"/>
</dbReference>
<dbReference type="Pfam" id="PF00698">
    <property type="entry name" value="Acyl_transf_1"/>
    <property type="match status" value="1"/>
</dbReference>
<dbReference type="Gene3D" id="1.10.1200.10">
    <property type="entry name" value="ACP-like"/>
    <property type="match status" value="1"/>
</dbReference>
<dbReference type="InterPro" id="IPR042104">
    <property type="entry name" value="PKS_dehydratase_sf"/>
</dbReference>
<dbReference type="InterPro" id="IPR029058">
    <property type="entry name" value="AB_hydrolase_fold"/>
</dbReference>
<dbReference type="SMART" id="SM00827">
    <property type="entry name" value="PKS_AT"/>
    <property type="match status" value="1"/>
</dbReference>
<evidence type="ECO:0000256" key="1">
    <source>
        <dbReference type="ARBA" id="ARBA00022450"/>
    </source>
</evidence>
<dbReference type="Gene3D" id="3.40.47.10">
    <property type="match status" value="1"/>
</dbReference>
<dbReference type="Pfam" id="PF02801">
    <property type="entry name" value="Ketoacyl-synt_C"/>
    <property type="match status" value="1"/>
</dbReference>
<evidence type="ECO:0000256" key="2">
    <source>
        <dbReference type="ARBA" id="ARBA00022553"/>
    </source>
</evidence>
<evidence type="ECO:0000256" key="4">
    <source>
        <dbReference type="PROSITE-ProRule" id="PRU01363"/>
    </source>
</evidence>